<dbReference type="InterPro" id="IPR026444">
    <property type="entry name" value="Secre_tail"/>
</dbReference>
<sequence length="257" mass="28391">MSGDKLFGVWTEGVSPHNWIRVEERNIDDRVIAFYKLGGLLKNQITWSRNGYLWYGDRVYKKVDYSDSALVYKIEGLSPDSSYSIGIGFYQETGDTLTQYVYVNDELFDVVDVPKATLTYTGGSSPVCVTDDRSITIKIQHPDSGIAVCSYISLSYAPTGGSGPQNVAAIHRAAGKRPSIRVFPSPFRNSTTIELLNIDPLTDHTVSIYDVAGRQVIKLSLSNGTGTWNPNDLSAGVYFLKLNTDTDSPTNKLLKLE</sequence>
<dbReference type="Pfam" id="PF18962">
    <property type="entry name" value="Por_Secre_tail"/>
    <property type="match status" value="1"/>
</dbReference>
<feature type="domain" description="Secretion system C-terminal sorting" evidence="1">
    <location>
        <begin position="182"/>
        <end position="253"/>
    </location>
</feature>
<dbReference type="EMBL" id="SOIP01000565">
    <property type="protein sequence ID" value="TET77498.1"/>
    <property type="molecule type" value="Genomic_DNA"/>
</dbReference>
<dbReference type="NCBIfam" id="TIGR04183">
    <property type="entry name" value="Por_Secre_tail"/>
    <property type="match status" value="1"/>
</dbReference>
<evidence type="ECO:0000313" key="3">
    <source>
        <dbReference type="Proteomes" id="UP000315534"/>
    </source>
</evidence>
<dbReference type="AlphaFoldDB" id="A0A523XDY1"/>
<dbReference type="Proteomes" id="UP000315534">
    <property type="component" value="Unassembled WGS sequence"/>
</dbReference>
<gene>
    <name evidence="2" type="ORF">E3J38_09820</name>
</gene>
<evidence type="ECO:0000313" key="2">
    <source>
        <dbReference type="EMBL" id="TET77498.1"/>
    </source>
</evidence>
<protein>
    <submittedName>
        <fullName evidence="2">T9SS type A sorting domain-containing protein</fullName>
    </submittedName>
</protein>
<evidence type="ECO:0000259" key="1">
    <source>
        <dbReference type="Pfam" id="PF18962"/>
    </source>
</evidence>
<accession>A0A523XDY1</accession>
<name>A0A523XDY1_UNCT6</name>
<comment type="caution">
    <text evidence="2">The sequence shown here is derived from an EMBL/GenBank/DDBJ whole genome shotgun (WGS) entry which is preliminary data.</text>
</comment>
<proteinExistence type="predicted"/>
<reference evidence="2 3" key="1">
    <citation type="submission" date="2019-03" db="EMBL/GenBank/DDBJ databases">
        <title>Metabolic potential of uncultured bacteria and archaea associated with petroleum seepage in deep-sea sediments.</title>
        <authorList>
            <person name="Dong X."/>
            <person name="Hubert C."/>
        </authorList>
    </citation>
    <scope>NUCLEOTIDE SEQUENCE [LARGE SCALE GENOMIC DNA]</scope>
    <source>
        <strain evidence="2">E29_bin36</strain>
    </source>
</reference>
<organism evidence="2 3">
    <name type="scientific">candidate division TA06 bacterium</name>
    <dbReference type="NCBI Taxonomy" id="2250710"/>
    <lineage>
        <taxon>Bacteria</taxon>
        <taxon>Bacteria division TA06</taxon>
    </lineage>
</organism>